<reference evidence="1" key="1">
    <citation type="submission" date="2018-05" db="EMBL/GenBank/DDBJ databases">
        <title>Draft genome of Mucuna pruriens seed.</title>
        <authorList>
            <person name="Nnadi N.E."/>
            <person name="Vos R."/>
            <person name="Hasami M.H."/>
            <person name="Devisetty U.K."/>
            <person name="Aguiy J.C."/>
        </authorList>
    </citation>
    <scope>NUCLEOTIDE SEQUENCE [LARGE SCALE GENOMIC DNA]</scope>
    <source>
        <strain evidence="1">JCA_2017</strain>
    </source>
</reference>
<dbReference type="OrthoDB" id="1738459at2759"/>
<accession>A0A371HS19</accession>
<dbReference type="PANTHER" id="PTHR32108:SF9">
    <property type="entry name" value="REVERSE TRANSCRIPTASE RNASE H-LIKE DOMAIN-CONTAINING PROTEIN"/>
    <property type="match status" value="1"/>
</dbReference>
<protein>
    <submittedName>
        <fullName evidence="1">Uncharacterized protein</fullName>
    </submittedName>
</protein>
<dbReference type="PANTHER" id="PTHR32108">
    <property type="entry name" value="DNA-DIRECTED RNA POLYMERASE SUBUNIT ALPHA"/>
    <property type="match status" value="1"/>
</dbReference>
<organism evidence="1 2">
    <name type="scientific">Mucuna pruriens</name>
    <name type="common">Velvet bean</name>
    <name type="synonym">Dolichos pruriens</name>
    <dbReference type="NCBI Taxonomy" id="157652"/>
    <lineage>
        <taxon>Eukaryota</taxon>
        <taxon>Viridiplantae</taxon>
        <taxon>Streptophyta</taxon>
        <taxon>Embryophyta</taxon>
        <taxon>Tracheophyta</taxon>
        <taxon>Spermatophyta</taxon>
        <taxon>Magnoliopsida</taxon>
        <taxon>eudicotyledons</taxon>
        <taxon>Gunneridae</taxon>
        <taxon>Pentapetalae</taxon>
        <taxon>rosids</taxon>
        <taxon>fabids</taxon>
        <taxon>Fabales</taxon>
        <taxon>Fabaceae</taxon>
        <taxon>Papilionoideae</taxon>
        <taxon>50 kb inversion clade</taxon>
        <taxon>NPAAA clade</taxon>
        <taxon>indigoferoid/millettioid clade</taxon>
        <taxon>Phaseoleae</taxon>
        <taxon>Mucuna</taxon>
    </lineage>
</organism>
<dbReference type="Proteomes" id="UP000257109">
    <property type="component" value="Unassembled WGS sequence"/>
</dbReference>
<dbReference type="AlphaFoldDB" id="A0A371HS19"/>
<evidence type="ECO:0000313" key="2">
    <source>
        <dbReference type="Proteomes" id="UP000257109"/>
    </source>
</evidence>
<dbReference type="EMBL" id="QJKJ01001846">
    <property type="protein sequence ID" value="RDY05601.1"/>
    <property type="molecule type" value="Genomic_DNA"/>
</dbReference>
<proteinExistence type="predicted"/>
<feature type="non-terminal residue" evidence="1">
    <location>
        <position position="1"/>
    </location>
</feature>
<name>A0A371HS19_MUCPR</name>
<gene>
    <name evidence="1" type="ORF">CR513_10546</name>
</gene>
<evidence type="ECO:0000313" key="1">
    <source>
        <dbReference type="EMBL" id="RDY05601.1"/>
    </source>
</evidence>
<sequence length="129" mass="14850">MIRYSEYEMLDWLHKTPAWISLLSLLINLKSHRELLLKVLNDAYKKRSRPKEEPMAIKCRGYMIAKVQIDNGSLLNVMPKATLDKLYLPDATLKNNPIVVKAFDGSKWEVMGEIGLPTRIGPKTFDNTF</sequence>
<comment type="caution">
    <text evidence="1">The sequence shown here is derived from an EMBL/GenBank/DDBJ whole genome shotgun (WGS) entry which is preliminary data.</text>
</comment>
<keyword evidence="2" id="KW-1185">Reference proteome</keyword>